<dbReference type="InterPro" id="IPR001876">
    <property type="entry name" value="Znf_RanBP2"/>
</dbReference>
<evidence type="ECO:0000256" key="2">
    <source>
        <dbReference type="ARBA" id="ARBA00022771"/>
    </source>
</evidence>
<keyword evidence="6" id="KW-1185">Reference proteome</keyword>
<name>A0A0M0HT85_VIBNE</name>
<sequence length="101" mass="11279">MNVFTANNPPEAHIICELLKSHGIRCEVRGEGIFGLQGEVPFGENSAPYVWLLDHDKENAANEVIQQFYSPIQGHPWTCHKCGEINEPQFAVCWQCGSASH</sequence>
<organism evidence="5 6">
    <name type="scientific">Vibrio nereis</name>
    <dbReference type="NCBI Taxonomy" id="693"/>
    <lineage>
        <taxon>Bacteria</taxon>
        <taxon>Pseudomonadati</taxon>
        <taxon>Pseudomonadota</taxon>
        <taxon>Gammaproteobacteria</taxon>
        <taxon>Vibrionales</taxon>
        <taxon>Vibrionaceae</taxon>
        <taxon>Vibrio</taxon>
    </lineage>
</organism>
<evidence type="ECO:0000313" key="6">
    <source>
        <dbReference type="Proteomes" id="UP000037515"/>
    </source>
</evidence>
<evidence type="ECO:0000313" key="5">
    <source>
        <dbReference type="EMBL" id="KOO05279.1"/>
    </source>
</evidence>
<keyword evidence="2" id="KW-0863">Zinc-finger</keyword>
<protein>
    <recommendedName>
        <fullName evidence="4">RanBP2-type domain-containing protein</fullName>
    </recommendedName>
</protein>
<reference evidence="6" key="1">
    <citation type="submission" date="2015-08" db="EMBL/GenBank/DDBJ databases">
        <title>Vibrio galatheae sp. nov., a novel member of the Vibrionaceae family isolated from the Solomon Islands.</title>
        <authorList>
            <person name="Giubergia S."/>
            <person name="Machado H."/>
            <person name="Mateiu R.V."/>
            <person name="Gram L."/>
        </authorList>
    </citation>
    <scope>NUCLEOTIDE SEQUENCE [LARGE SCALE GENOMIC DNA]</scope>
    <source>
        <strain evidence="6">DSM 19584</strain>
    </source>
</reference>
<dbReference type="InterPro" id="IPR036443">
    <property type="entry name" value="Znf_RanBP2_sf"/>
</dbReference>
<evidence type="ECO:0000259" key="4">
    <source>
        <dbReference type="PROSITE" id="PS01358"/>
    </source>
</evidence>
<proteinExistence type="predicted"/>
<dbReference type="SUPFAM" id="SSF90209">
    <property type="entry name" value="Ran binding protein zinc finger-like"/>
    <property type="match status" value="1"/>
</dbReference>
<feature type="domain" description="RanBP2-type" evidence="4">
    <location>
        <begin position="77"/>
        <end position="96"/>
    </location>
</feature>
<dbReference type="PATRIC" id="fig|693.5.peg.63"/>
<dbReference type="InterPro" id="IPR018551">
    <property type="entry name" value="DUF2007"/>
</dbReference>
<evidence type="ECO:0000256" key="1">
    <source>
        <dbReference type="ARBA" id="ARBA00022723"/>
    </source>
</evidence>
<dbReference type="EMBL" id="LHPJ01000001">
    <property type="protein sequence ID" value="KOO05279.1"/>
    <property type="molecule type" value="Genomic_DNA"/>
</dbReference>
<dbReference type="AlphaFoldDB" id="A0A0M0HT85"/>
<gene>
    <name evidence="5" type="ORF">AKJ17_00310</name>
</gene>
<dbReference type="Proteomes" id="UP000037515">
    <property type="component" value="Unassembled WGS sequence"/>
</dbReference>
<dbReference type="GO" id="GO:0008270">
    <property type="term" value="F:zinc ion binding"/>
    <property type="evidence" value="ECO:0007669"/>
    <property type="project" value="UniProtKB-KW"/>
</dbReference>
<dbReference type="OrthoDB" id="9814654at2"/>
<comment type="caution">
    <text evidence="5">The sequence shown here is derived from an EMBL/GenBank/DDBJ whole genome shotgun (WGS) entry which is preliminary data.</text>
</comment>
<accession>A0A0M0HT85</accession>
<dbReference type="STRING" id="693.AKJ17_00310"/>
<dbReference type="RefSeq" id="WP_053393790.1">
    <property type="nucleotide sequence ID" value="NZ_LHPJ01000001.1"/>
</dbReference>
<dbReference type="PROSITE" id="PS01358">
    <property type="entry name" value="ZF_RANBP2_1"/>
    <property type="match status" value="1"/>
</dbReference>
<dbReference type="Pfam" id="PF09413">
    <property type="entry name" value="DUF2007"/>
    <property type="match status" value="1"/>
</dbReference>
<evidence type="ECO:0000256" key="3">
    <source>
        <dbReference type="ARBA" id="ARBA00022833"/>
    </source>
</evidence>
<keyword evidence="3" id="KW-0862">Zinc</keyword>
<keyword evidence="1" id="KW-0479">Metal-binding</keyword>